<evidence type="ECO:0000313" key="1">
    <source>
        <dbReference type="EMBL" id="KAF9642928.1"/>
    </source>
</evidence>
<protein>
    <submittedName>
        <fullName evidence="1">Uncharacterized protein</fullName>
    </submittedName>
</protein>
<keyword evidence="2" id="KW-1185">Reference proteome</keyword>
<organism evidence="1 2">
    <name type="scientific">Thelephora ganbajun</name>
    <name type="common">Ganba fungus</name>
    <dbReference type="NCBI Taxonomy" id="370292"/>
    <lineage>
        <taxon>Eukaryota</taxon>
        <taxon>Fungi</taxon>
        <taxon>Dikarya</taxon>
        <taxon>Basidiomycota</taxon>
        <taxon>Agaricomycotina</taxon>
        <taxon>Agaricomycetes</taxon>
        <taxon>Thelephorales</taxon>
        <taxon>Thelephoraceae</taxon>
        <taxon>Thelephora</taxon>
    </lineage>
</organism>
<dbReference type="EMBL" id="MU118319">
    <property type="protein sequence ID" value="KAF9642928.1"/>
    <property type="molecule type" value="Genomic_DNA"/>
</dbReference>
<evidence type="ECO:0000313" key="2">
    <source>
        <dbReference type="Proteomes" id="UP000886501"/>
    </source>
</evidence>
<reference evidence="1" key="2">
    <citation type="journal article" date="2020" name="Nat. Commun.">
        <title>Large-scale genome sequencing of mycorrhizal fungi provides insights into the early evolution of symbiotic traits.</title>
        <authorList>
            <person name="Miyauchi S."/>
            <person name="Kiss E."/>
            <person name="Kuo A."/>
            <person name="Drula E."/>
            <person name="Kohler A."/>
            <person name="Sanchez-Garcia M."/>
            <person name="Morin E."/>
            <person name="Andreopoulos B."/>
            <person name="Barry K.W."/>
            <person name="Bonito G."/>
            <person name="Buee M."/>
            <person name="Carver A."/>
            <person name="Chen C."/>
            <person name="Cichocki N."/>
            <person name="Clum A."/>
            <person name="Culley D."/>
            <person name="Crous P.W."/>
            <person name="Fauchery L."/>
            <person name="Girlanda M."/>
            <person name="Hayes R.D."/>
            <person name="Keri Z."/>
            <person name="LaButti K."/>
            <person name="Lipzen A."/>
            <person name="Lombard V."/>
            <person name="Magnuson J."/>
            <person name="Maillard F."/>
            <person name="Murat C."/>
            <person name="Nolan M."/>
            <person name="Ohm R.A."/>
            <person name="Pangilinan J."/>
            <person name="Pereira M.F."/>
            <person name="Perotto S."/>
            <person name="Peter M."/>
            <person name="Pfister S."/>
            <person name="Riley R."/>
            <person name="Sitrit Y."/>
            <person name="Stielow J.B."/>
            <person name="Szollosi G."/>
            <person name="Zifcakova L."/>
            <person name="Stursova M."/>
            <person name="Spatafora J.W."/>
            <person name="Tedersoo L."/>
            <person name="Vaario L.M."/>
            <person name="Yamada A."/>
            <person name="Yan M."/>
            <person name="Wang P."/>
            <person name="Xu J."/>
            <person name="Bruns T."/>
            <person name="Baldrian P."/>
            <person name="Vilgalys R."/>
            <person name="Dunand C."/>
            <person name="Henrissat B."/>
            <person name="Grigoriev I.V."/>
            <person name="Hibbett D."/>
            <person name="Nagy L.G."/>
            <person name="Martin F.M."/>
        </authorList>
    </citation>
    <scope>NUCLEOTIDE SEQUENCE</scope>
    <source>
        <strain evidence="1">P2</strain>
    </source>
</reference>
<sequence>MCTRCNQDTYTRSPVHGITEYNVKNRGVGKEYLQTTRDCRDDPAVVDLNSCHCRLCITRPGVEVSIPASPPSGVTVVKGNFLCVSFESSTFGEYFNSNASGVATRTVNYFTSYDRLLSSLPLKIRIGGRLSDSFTYVEAFGSEGEPKPSDGKGMYGSTVVNVLQNLSKKLGVNYLPNPSLKDPSGQGLTRFATTSKMLIQTI</sequence>
<gene>
    <name evidence="1" type="ORF">BDM02DRAFT_1799801</name>
</gene>
<comment type="caution">
    <text evidence="1">The sequence shown here is derived from an EMBL/GenBank/DDBJ whole genome shotgun (WGS) entry which is preliminary data.</text>
</comment>
<accession>A0ACB6Z037</accession>
<proteinExistence type="predicted"/>
<reference evidence="1" key="1">
    <citation type="submission" date="2019-10" db="EMBL/GenBank/DDBJ databases">
        <authorList>
            <consortium name="DOE Joint Genome Institute"/>
            <person name="Kuo A."/>
            <person name="Miyauchi S."/>
            <person name="Kiss E."/>
            <person name="Drula E."/>
            <person name="Kohler A."/>
            <person name="Sanchez-Garcia M."/>
            <person name="Andreopoulos B."/>
            <person name="Barry K.W."/>
            <person name="Bonito G."/>
            <person name="Buee M."/>
            <person name="Carver A."/>
            <person name="Chen C."/>
            <person name="Cichocki N."/>
            <person name="Clum A."/>
            <person name="Culley D."/>
            <person name="Crous P.W."/>
            <person name="Fauchery L."/>
            <person name="Girlanda M."/>
            <person name="Hayes R."/>
            <person name="Keri Z."/>
            <person name="Labutti K."/>
            <person name="Lipzen A."/>
            <person name="Lombard V."/>
            <person name="Magnuson J."/>
            <person name="Maillard F."/>
            <person name="Morin E."/>
            <person name="Murat C."/>
            <person name="Nolan M."/>
            <person name="Ohm R."/>
            <person name="Pangilinan J."/>
            <person name="Pereira M."/>
            <person name="Perotto S."/>
            <person name="Peter M."/>
            <person name="Riley R."/>
            <person name="Sitrit Y."/>
            <person name="Stielow B."/>
            <person name="Szollosi G."/>
            <person name="Zifcakova L."/>
            <person name="Stursova M."/>
            <person name="Spatafora J.W."/>
            <person name="Tedersoo L."/>
            <person name="Vaario L.-M."/>
            <person name="Yamada A."/>
            <person name="Yan M."/>
            <person name="Wang P."/>
            <person name="Xu J."/>
            <person name="Bruns T."/>
            <person name="Baldrian P."/>
            <person name="Vilgalys R."/>
            <person name="Henrissat B."/>
            <person name="Grigoriev I.V."/>
            <person name="Hibbett D."/>
            <person name="Nagy L.G."/>
            <person name="Martin F.M."/>
        </authorList>
    </citation>
    <scope>NUCLEOTIDE SEQUENCE</scope>
    <source>
        <strain evidence="1">P2</strain>
    </source>
</reference>
<dbReference type="Proteomes" id="UP000886501">
    <property type="component" value="Unassembled WGS sequence"/>
</dbReference>
<name>A0ACB6Z037_THEGA</name>